<proteinExistence type="predicted"/>
<dbReference type="GO" id="GO:0005829">
    <property type="term" value="C:cytosol"/>
    <property type="evidence" value="ECO:0007669"/>
    <property type="project" value="TreeGrafter"/>
</dbReference>
<dbReference type="Pfam" id="PF00117">
    <property type="entry name" value="GATase"/>
    <property type="match status" value="1"/>
</dbReference>
<dbReference type="EMBL" id="MVBK01000070">
    <property type="protein sequence ID" value="OOG23263.1"/>
    <property type="molecule type" value="Genomic_DNA"/>
</dbReference>
<dbReference type="FunFam" id="3.40.50.880:FF:000033">
    <property type="entry name" value="Glutamine amidotransferase class-I"/>
    <property type="match status" value="1"/>
</dbReference>
<feature type="domain" description="Glutamine amidotransferase" evidence="1">
    <location>
        <begin position="44"/>
        <end position="181"/>
    </location>
</feature>
<evidence type="ECO:0000259" key="1">
    <source>
        <dbReference type="Pfam" id="PF00117"/>
    </source>
</evidence>
<dbReference type="SUPFAM" id="SSF52317">
    <property type="entry name" value="Class I glutamine amidotransferase-like"/>
    <property type="match status" value="1"/>
</dbReference>
<dbReference type="PANTHER" id="PTHR42695:SF5">
    <property type="entry name" value="GLUTAMINE AMIDOTRANSFERASE YLR126C-RELATED"/>
    <property type="match status" value="1"/>
</dbReference>
<dbReference type="InterPro" id="IPR017926">
    <property type="entry name" value="GATASE"/>
</dbReference>
<dbReference type="PROSITE" id="PS51273">
    <property type="entry name" value="GATASE_TYPE_1"/>
    <property type="match status" value="1"/>
</dbReference>
<organism evidence="2 3">
    <name type="scientific">Thioalkalivibrio denitrificans</name>
    <dbReference type="NCBI Taxonomy" id="108003"/>
    <lineage>
        <taxon>Bacteria</taxon>
        <taxon>Pseudomonadati</taxon>
        <taxon>Pseudomonadota</taxon>
        <taxon>Gammaproteobacteria</taxon>
        <taxon>Chromatiales</taxon>
        <taxon>Ectothiorhodospiraceae</taxon>
        <taxon>Thioalkalivibrio</taxon>
    </lineage>
</organism>
<comment type="caution">
    <text evidence="2">The sequence shown here is derived from an EMBL/GenBank/DDBJ whole genome shotgun (WGS) entry which is preliminary data.</text>
</comment>
<keyword evidence="2" id="KW-0808">Transferase</keyword>
<gene>
    <name evidence="2" type="ORF">B1C78_11940</name>
</gene>
<name>A0A1V3NE92_9GAMM</name>
<sequence>MRAHFLQHVPFEGLGSIEPWLKGAGFEISCTRFFESTGLPDPAAFDLLIVMGGPMSVNDEDRFPWLRDEKQFIRNVIDRGTSVLGICLGAQLIAGSLGASVDPNPHKEIGWFPVHGVPSGDSRVFHFPSSVEAFHWHGETFDLPPGAVRIAQSEGCVNQGFQIGASVIGLQFHLETTPESARAIVSHCRDELQPGRYVQPEAEILGAPQERYDAINRLMDEILSFLCDRSG</sequence>
<reference evidence="2 3" key="1">
    <citation type="submission" date="2017-02" db="EMBL/GenBank/DDBJ databases">
        <title>Genomic diversity within the haloalkaliphilic genus Thioalkalivibrio.</title>
        <authorList>
            <person name="Ahn A.-C."/>
            <person name="Meier-Kolthoff J."/>
            <person name="Overmars L."/>
            <person name="Richter M."/>
            <person name="Woyke T."/>
            <person name="Sorokin D.Y."/>
            <person name="Muyzer G."/>
        </authorList>
    </citation>
    <scope>NUCLEOTIDE SEQUENCE [LARGE SCALE GENOMIC DNA]</scope>
    <source>
        <strain evidence="2 3">ALJD</strain>
    </source>
</reference>
<dbReference type="InterPro" id="IPR044992">
    <property type="entry name" value="ChyE-like"/>
</dbReference>
<dbReference type="InterPro" id="IPR029062">
    <property type="entry name" value="Class_I_gatase-like"/>
</dbReference>
<dbReference type="Proteomes" id="UP000189462">
    <property type="component" value="Unassembled WGS sequence"/>
</dbReference>
<evidence type="ECO:0000313" key="3">
    <source>
        <dbReference type="Proteomes" id="UP000189462"/>
    </source>
</evidence>
<dbReference type="CDD" id="cd01741">
    <property type="entry name" value="GATase1_1"/>
    <property type="match status" value="1"/>
</dbReference>
<accession>A0A1V3NE92</accession>
<keyword evidence="3" id="KW-1185">Reference proteome</keyword>
<dbReference type="STRING" id="108003.B1C78_11940"/>
<dbReference type="PANTHER" id="PTHR42695">
    <property type="entry name" value="GLUTAMINE AMIDOTRANSFERASE YLR126C-RELATED"/>
    <property type="match status" value="1"/>
</dbReference>
<dbReference type="AlphaFoldDB" id="A0A1V3NE92"/>
<evidence type="ECO:0000313" key="2">
    <source>
        <dbReference type="EMBL" id="OOG23263.1"/>
    </source>
</evidence>
<dbReference type="GO" id="GO:0016740">
    <property type="term" value="F:transferase activity"/>
    <property type="evidence" value="ECO:0007669"/>
    <property type="project" value="UniProtKB-KW"/>
</dbReference>
<protein>
    <submittedName>
        <fullName evidence="2">Amidotransferase</fullName>
    </submittedName>
</protein>
<dbReference type="Gene3D" id="3.40.50.880">
    <property type="match status" value="1"/>
</dbReference>
<dbReference type="OrthoDB" id="9813383at2"/>